<accession>A0ACB8XMX4</accession>
<proteinExistence type="predicted"/>
<keyword evidence="2" id="KW-1185">Reference proteome</keyword>
<reference evidence="1 2" key="2">
    <citation type="journal article" date="2022" name="Mol. Ecol. Resour.">
        <title>The genomes of chicory, endive, great burdock and yacon provide insights into Asteraceae paleo-polyploidization history and plant inulin production.</title>
        <authorList>
            <person name="Fan W."/>
            <person name="Wang S."/>
            <person name="Wang H."/>
            <person name="Wang A."/>
            <person name="Jiang F."/>
            <person name="Liu H."/>
            <person name="Zhao H."/>
            <person name="Xu D."/>
            <person name="Zhang Y."/>
        </authorList>
    </citation>
    <scope>NUCLEOTIDE SEQUENCE [LARGE SCALE GENOMIC DNA]</scope>
    <source>
        <strain evidence="2">cv. Niubang</strain>
    </source>
</reference>
<evidence type="ECO:0000313" key="1">
    <source>
        <dbReference type="EMBL" id="KAI3669781.1"/>
    </source>
</evidence>
<name>A0ACB8XMX4_ARCLA</name>
<organism evidence="1 2">
    <name type="scientific">Arctium lappa</name>
    <name type="common">Greater burdock</name>
    <name type="synonym">Lappa major</name>
    <dbReference type="NCBI Taxonomy" id="4217"/>
    <lineage>
        <taxon>Eukaryota</taxon>
        <taxon>Viridiplantae</taxon>
        <taxon>Streptophyta</taxon>
        <taxon>Embryophyta</taxon>
        <taxon>Tracheophyta</taxon>
        <taxon>Spermatophyta</taxon>
        <taxon>Magnoliopsida</taxon>
        <taxon>eudicotyledons</taxon>
        <taxon>Gunneridae</taxon>
        <taxon>Pentapetalae</taxon>
        <taxon>asterids</taxon>
        <taxon>campanulids</taxon>
        <taxon>Asterales</taxon>
        <taxon>Asteraceae</taxon>
        <taxon>Carduoideae</taxon>
        <taxon>Cardueae</taxon>
        <taxon>Arctiinae</taxon>
        <taxon>Arctium</taxon>
    </lineage>
</organism>
<dbReference type="Proteomes" id="UP001055879">
    <property type="component" value="Linkage Group LG16"/>
</dbReference>
<reference evidence="2" key="1">
    <citation type="journal article" date="2022" name="Mol. Ecol. Resour.">
        <title>The genomes of chicory, endive, great burdock and yacon provide insights into Asteraceae palaeo-polyploidization history and plant inulin production.</title>
        <authorList>
            <person name="Fan W."/>
            <person name="Wang S."/>
            <person name="Wang H."/>
            <person name="Wang A."/>
            <person name="Jiang F."/>
            <person name="Liu H."/>
            <person name="Zhao H."/>
            <person name="Xu D."/>
            <person name="Zhang Y."/>
        </authorList>
    </citation>
    <scope>NUCLEOTIDE SEQUENCE [LARGE SCALE GENOMIC DNA]</scope>
    <source>
        <strain evidence="2">cv. Niubang</strain>
    </source>
</reference>
<sequence length="94" mass="10358">MIIRSRNRRQTKSQVEVDLRLNSPPLAPAPPPAPDDHRKKITAEVHAFVTILAQHALTGSLAHARASTTNMEMVVARCSGATLVVSRLFMYLVE</sequence>
<gene>
    <name evidence="1" type="ORF">L6452_41181</name>
</gene>
<comment type="caution">
    <text evidence="1">The sequence shown here is derived from an EMBL/GenBank/DDBJ whole genome shotgun (WGS) entry which is preliminary data.</text>
</comment>
<evidence type="ECO:0000313" key="2">
    <source>
        <dbReference type="Proteomes" id="UP001055879"/>
    </source>
</evidence>
<dbReference type="EMBL" id="CM042062">
    <property type="protein sequence ID" value="KAI3669781.1"/>
    <property type="molecule type" value="Genomic_DNA"/>
</dbReference>
<protein>
    <submittedName>
        <fullName evidence="1">Uncharacterized protein</fullName>
    </submittedName>
</protein>